<sequence>MEVGTAPANLRPILRNRKSKSFAQKAAKRVCENLLGHMLIFVMYSLINTLFSIIILASCIQISNKYRHRNGSKARRINFDGECSIKVITPRPGWKPQRLSTASLDVTPESQAKVKHSEVMNSRKGLLSFFLHSYYLLISGFQMVPTDVYRARMVFGDDDEWEEEKAIVHTTKRKGRRKSIAVPVPRLKIHKPSPAGDSSSTENLYEKCPEITTVVLEQLSPQTRIEKDYYSILEDTVRIENQMKVGDSSTHDTIEDVEQVSHQLSMFQTASSSDTDAKETHNALNSMMLPPTIIAIEQKEGDLELMEDKKIARPIPIDVPGKRKSEMKSLNRLSLHSWLSNTDDAHNSSLERESLTVEVVRSGNGAEKNKAETDSESSVLDIEERLKRNSSSTDCGFFKKKLMSRSLRSQVFALLMVRKSDFVLICLISYLQFQVRNYLHSVKPVLYFNNDIEVIENEERNNKPYEIVQITSKKKKGKTTNKEIREKYEKTSKRKSSSACNFAKRRPRSDSDDVSVVEVESEEILEVEYVRRAQRNVREVTKANMERRNLKTSEQINSEKSSLQGACELTPDERLWYEFACTRRSESYTQLWADALQPMKAEQWMGDTSVVKETRRFISRWKKRIFTDDTIHMLKGKKKKHFDLDDSDYNEEDGELQMENPLILCGPTGIGKTALVSDSICVNCSNGIASFFSPISKVTSSSEEKKQTLIVVDHVDIAFEEDKDFFSTIKGLAKEAKVYILISLSSLNTNKFAIVGILNSNYISGLNDHFTENNITLFVYCFCFTVPIRDDYVQHLSDTIDSVRESLANGALLNEISCDYLPFLAIIDKSEIEKSKESRRSN</sequence>
<dbReference type="PANTHER" id="PTHR23389:SF6">
    <property type="entry name" value="REPLICATION FACTOR C SUBUNIT 1"/>
    <property type="match status" value="1"/>
</dbReference>
<dbReference type="WBParaSite" id="Hba_16644">
    <property type="protein sequence ID" value="Hba_16644"/>
    <property type="gene ID" value="Hba_16644"/>
</dbReference>
<dbReference type="Gene3D" id="3.40.50.300">
    <property type="entry name" value="P-loop containing nucleotide triphosphate hydrolases"/>
    <property type="match status" value="1"/>
</dbReference>
<evidence type="ECO:0000313" key="4">
    <source>
        <dbReference type="WBParaSite" id="Hba_16644"/>
    </source>
</evidence>
<reference evidence="4" key="1">
    <citation type="submission" date="2016-11" db="UniProtKB">
        <authorList>
            <consortium name="WormBaseParasite"/>
        </authorList>
    </citation>
    <scope>IDENTIFICATION</scope>
</reference>
<proteinExistence type="predicted"/>
<dbReference type="SUPFAM" id="SSF52540">
    <property type="entry name" value="P-loop containing nucleoside triphosphate hydrolases"/>
    <property type="match status" value="1"/>
</dbReference>
<accession>A0A1I7XG49</accession>
<dbReference type="InterPro" id="IPR027417">
    <property type="entry name" value="P-loop_NTPase"/>
</dbReference>
<keyword evidence="1" id="KW-0235">DNA replication</keyword>
<name>A0A1I7XG49_HETBA</name>
<dbReference type="PANTHER" id="PTHR23389">
    <property type="entry name" value="CHROMOSOME TRANSMISSION FIDELITY FACTOR 18"/>
    <property type="match status" value="1"/>
</dbReference>
<keyword evidence="2" id="KW-0472">Membrane</keyword>
<feature type="transmembrane region" description="Helical" evidence="2">
    <location>
        <begin position="38"/>
        <end position="60"/>
    </location>
</feature>
<dbReference type="GO" id="GO:0006260">
    <property type="term" value="P:DNA replication"/>
    <property type="evidence" value="ECO:0007669"/>
    <property type="project" value="UniProtKB-KW"/>
</dbReference>
<keyword evidence="2" id="KW-1133">Transmembrane helix</keyword>
<organism evidence="3 4">
    <name type="scientific">Heterorhabditis bacteriophora</name>
    <name type="common">Entomopathogenic nematode worm</name>
    <dbReference type="NCBI Taxonomy" id="37862"/>
    <lineage>
        <taxon>Eukaryota</taxon>
        <taxon>Metazoa</taxon>
        <taxon>Ecdysozoa</taxon>
        <taxon>Nematoda</taxon>
        <taxon>Chromadorea</taxon>
        <taxon>Rhabditida</taxon>
        <taxon>Rhabditina</taxon>
        <taxon>Rhabditomorpha</taxon>
        <taxon>Strongyloidea</taxon>
        <taxon>Heterorhabditidae</taxon>
        <taxon>Heterorhabditis</taxon>
    </lineage>
</organism>
<evidence type="ECO:0000313" key="3">
    <source>
        <dbReference type="Proteomes" id="UP000095283"/>
    </source>
</evidence>
<evidence type="ECO:0000256" key="1">
    <source>
        <dbReference type="ARBA" id="ARBA00022705"/>
    </source>
</evidence>
<keyword evidence="2" id="KW-0812">Transmembrane</keyword>
<dbReference type="AlphaFoldDB" id="A0A1I7XG49"/>
<dbReference type="Proteomes" id="UP000095283">
    <property type="component" value="Unplaced"/>
</dbReference>
<keyword evidence="3" id="KW-1185">Reference proteome</keyword>
<evidence type="ECO:0000256" key="2">
    <source>
        <dbReference type="SAM" id="Phobius"/>
    </source>
</evidence>
<protein>
    <submittedName>
        <fullName evidence="4">ATPase_AAA_core domain-containing protein</fullName>
    </submittedName>
</protein>